<dbReference type="PANTHER" id="PTHR42973:SF13">
    <property type="entry name" value="FAD-BINDING PCMH-TYPE DOMAIN-CONTAINING PROTEIN"/>
    <property type="match status" value="1"/>
</dbReference>
<evidence type="ECO:0000256" key="4">
    <source>
        <dbReference type="ARBA" id="ARBA00023002"/>
    </source>
</evidence>
<protein>
    <recommendedName>
        <fullName evidence="6">FAD-binding PCMH-type domain-containing protein</fullName>
    </recommendedName>
</protein>
<comment type="caution">
    <text evidence="7">The sequence shown here is derived from an EMBL/GenBank/DDBJ whole genome shotgun (WGS) entry which is preliminary data.</text>
</comment>
<dbReference type="InterPro" id="IPR016169">
    <property type="entry name" value="FAD-bd_PCMH_sub2"/>
</dbReference>
<dbReference type="AlphaFoldDB" id="A0A8H4QGM4"/>
<dbReference type="SUPFAM" id="SSF56176">
    <property type="entry name" value="FAD-binding/transporter-associated domain-like"/>
    <property type="match status" value="1"/>
</dbReference>
<dbReference type="InterPro" id="IPR016167">
    <property type="entry name" value="FAD-bd_PCMH_sub1"/>
</dbReference>
<keyword evidence="3" id="KW-0274">FAD</keyword>
<dbReference type="Pfam" id="PF01565">
    <property type="entry name" value="FAD_binding_4"/>
    <property type="match status" value="1"/>
</dbReference>
<dbReference type="Gene3D" id="3.40.462.20">
    <property type="match status" value="1"/>
</dbReference>
<evidence type="ECO:0000256" key="2">
    <source>
        <dbReference type="ARBA" id="ARBA00022630"/>
    </source>
</evidence>
<dbReference type="InterPro" id="IPR036318">
    <property type="entry name" value="FAD-bd_PCMH-like_sf"/>
</dbReference>
<feature type="domain" description="FAD-binding PCMH-type" evidence="6">
    <location>
        <begin position="66"/>
        <end position="249"/>
    </location>
</feature>
<accession>A0A8H4QGM4</accession>
<reference evidence="7 8" key="1">
    <citation type="submission" date="2019-12" db="EMBL/GenBank/DDBJ databases">
        <authorList>
            <person name="Floudas D."/>
            <person name="Bentzer J."/>
            <person name="Ahren D."/>
            <person name="Johansson T."/>
            <person name="Persson P."/>
            <person name="Tunlid A."/>
        </authorList>
    </citation>
    <scope>NUCLEOTIDE SEQUENCE [LARGE SCALE GENOMIC DNA]</scope>
    <source>
        <strain evidence="7 8">CBS 102.39</strain>
    </source>
</reference>
<dbReference type="InterPro" id="IPR050416">
    <property type="entry name" value="FAD-linked_Oxidoreductase"/>
</dbReference>
<comment type="similarity">
    <text evidence="1">Belongs to the oxygen-dependent FAD-linked oxidoreductase family.</text>
</comment>
<keyword evidence="2" id="KW-0285">Flavoprotein</keyword>
<dbReference type="InterPro" id="IPR006094">
    <property type="entry name" value="Oxid_FAD_bind_N"/>
</dbReference>
<keyword evidence="4" id="KW-0560">Oxidoreductase</keyword>
<evidence type="ECO:0000256" key="1">
    <source>
        <dbReference type="ARBA" id="ARBA00005466"/>
    </source>
</evidence>
<dbReference type="Gene3D" id="3.30.465.10">
    <property type="match status" value="1"/>
</dbReference>
<dbReference type="InterPro" id="IPR016166">
    <property type="entry name" value="FAD-bd_PCMH"/>
</dbReference>
<keyword evidence="5" id="KW-0732">Signal</keyword>
<evidence type="ECO:0000259" key="6">
    <source>
        <dbReference type="PROSITE" id="PS51387"/>
    </source>
</evidence>
<dbReference type="PROSITE" id="PS51387">
    <property type="entry name" value="FAD_PCMH"/>
    <property type="match status" value="1"/>
</dbReference>
<name>A0A8H4QGM4_9AGAR</name>
<dbReference type="GO" id="GO:0071949">
    <property type="term" value="F:FAD binding"/>
    <property type="evidence" value="ECO:0007669"/>
    <property type="project" value="InterPro"/>
</dbReference>
<proteinExistence type="inferred from homology"/>
<keyword evidence="8" id="KW-1185">Reference proteome</keyword>
<dbReference type="Gene3D" id="3.30.43.10">
    <property type="entry name" value="Uridine Diphospho-n-acetylenolpyruvylglucosamine Reductase, domain 2"/>
    <property type="match status" value="1"/>
</dbReference>
<dbReference type="GO" id="GO:0016491">
    <property type="term" value="F:oxidoreductase activity"/>
    <property type="evidence" value="ECO:0007669"/>
    <property type="project" value="UniProtKB-KW"/>
</dbReference>
<evidence type="ECO:0000256" key="5">
    <source>
        <dbReference type="SAM" id="SignalP"/>
    </source>
</evidence>
<dbReference type="Proteomes" id="UP000521872">
    <property type="component" value="Unassembled WGS sequence"/>
</dbReference>
<evidence type="ECO:0000313" key="8">
    <source>
        <dbReference type="Proteomes" id="UP000521872"/>
    </source>
</evidence>
<gene>
    <name evidence="7" type="ORF">D9613_006783</name>
</gene>
<sequence>MALRSIALLSLPLVALAVAPGLPLEGRDLFDPVCVSIASAISSASNVYYPGHPKYTSGIFHWGSSSSELSKCVVEPGTPADVGVTLGIVGSTRTPFAVKGGGHSSNPGFSSTTGVHISMARFSAVTYDAATQTVEVGAGLKWDDVYEALEPYNVNVVGGRVSGVGVAGFTLGGGYSWKTNQYGLTIDTVVAYELVKPDGSTVTTVTKTSDPAKLFFGLKGGLNNFTHPQTQVWGGIKTITANHIDDVAAATAAFNANVTDPKASVLTTYNFLLGQPGIVLILFYDGPTPPAGIFDDFLAIPHFTSDVKTRSFLSLVQASPAELTSGARVIFNSVSLIDLSPNILDVILNETVYWGQQLSLKSGIFISYDVEPFLPNLYSHNPDTTAFPPVRSLGLLPLNIYFAWTISAFDNDFYDAAKASAKAIYDAAIAEGQTSAIGAPIYPNYAIFDTPLSNIYGDNVPALQALKARVDPSNVMGLAGGFKF</sequence>
<dbReference type="EMBL" id="JAACJL010000058">
    <property type="protein sequence ID" value="KAF4610652.1"/>
    <property type="molecule type" value="Genomic_DNA"/>
</dbReference>
<evidence type="ECO:0000256" key="3">
    <source>
        <dbReference type="ARBA" id="ARBA00022827"/>
    </source>
</evidence>
<organism evidence="7 8">
    <name type="scientific">Agrocybe pediades</name>
    <dbReference type="NCBI Taxonomy" id="84607"/>
    <lineage>
        <taxon>Eukaryota</taxon>
        <taxon>Fungi</taxon>
        <taxon>Dikarya</taxon>
        <taxon>Basidiomycota</taxon>
        <taxon>Agaricomycotina</taxon>
        <taxon>Agaricomycetes</taxon>
        <taxon>Agaricomycetidae</taxon>
        <taxon>Agaricales</taxon>
        <taxon>Agaricineae</taxon>
        <taxon>Strophariaceae</taxon>
        <taxon>Agrocybe</taxon>
    </lineage>
</organism>
<dbReference type="PANTHER" id="PTHR42973">
    <property type="entry name" value="BINDING OXIDOREDUCTASE, PUTATIVE (AFU_ORTHOLOGUE AFUA_1G17690)-RELATED"/>
    <property type="match status" value="1"/>
</dbReference>
<evidence type="ECO:0000313" key="7">
    <source>
        <dbReference type="EMBL" id="KAF4610652.1"/>
    </source>
</evidence>
<feature type="chain" id="PRO_5034621651" description="FAD-binding PCMH-type domain-containing protein" evidence="5">
    <location>
        <begin position="18"/>
        <end position="484"/>
    </location>
</feature>
<feature type="signal peptide" evidence="5">
    <location>
        <begin position="1"/>
        <end position="17"/>
    </location>
</feature>